<dbReference type="SUPFAM" id="SSF52317">
    <property type="entry name" value="Class I glutamine amidotransferase-like"/>
    <property type="match status" value="1"/>
</dbReference>
<dbReference type="InterPro" id="IPR044992">
    <property type="entry name" value="ChyE-like"/>
</dbReference>
<dbReference type="Pfam" id="PF00117">
    <property type="entry name" value="GATase"/>
    <property type="match status" value="1"/>
</dbReference>
<dbReference type="Gene3D" id="3.40.50.880">
    <property type="match status" value="1"/>
</dbReference>
<feature type="domain" description="Glutamine amidotransferase" evidence="1">
    <location>
        <begin position="39"/>
        <end position="181"/>
    </location>
</feature>
<organism evidence="2">
    <name type="scientific">freshwater metagenome</name>
    <dbReference type="NCBI Taxonomy" id="449393"/>
    <lineage>
        <taxon>unclassified sequences</taxon>
        <taxon>metagenomes</taxon>
        <taxon>ecological metagenomes</taxon>
    </lineage>
</organism>
<sequence>MHVLAIVHGPQVRPELFEDVVLEHGHELTEWDIRVQGRPERGHDAVMVFGGLQNVGEEDEHPWLHDEYDLLREWIDEGTPLFGVCLGAQTLAHALGAKVAPLAEVQAGFVEVSLTAEGRRDPVLGALPPSFNALVGNGYGFQIPEAAVELATSIATPQAYRVGERAWAVQFHPEVRADQAKQWFADDASCARLPRPLDEVHAEVDAGIEVWQEHGRELCSAFLAAAAR</sequence>
<evidence type="ECO:0000313" key="2">
    <source>
        <dbReference type="EMBL" id="CAB4704645.1"/>
    </source>
</evidence>
<dbReference type="AlphaFoldDB" id="A0A6J6Q630"/>
<dbReference type="GO" id="GO:0005829">
    <property type="term" value="C:cytosol"/>
    <property type="evidence" value="ECO:0007669"/>
    <property type="project" value="TreeGrafter"/>
</dbReference>
<evidence type="ECO:0000259" key="1">
    <source>
        <dbReference type="Pfam" id="PF00117"/>
    </source>
</evidence>
<dbReference type="CDD" id="cd01741">
    <property type="entry name" value="GATase1_1"/>
    <property type="match status" value="1"/>
</dbReference>
<dbReference type="InterPro" id="IPR017926">
    <property type="entry name" value="GATASE"/>
</dbReference>
<protein>
    <submittedName>
        <fullName evidence="2">Unannotated protein</fullName>
    </submittedName>
</protein>
<name>A0A6J6Q630_9ZZZZ</name>
<reference evidence="2" key="1">
    <citation type="submission" date="2020-05" db="EMBL/GenBank/DDBJ databases">
        <authorList>
            <person name="Chiriac C."/>
            <person name="Salcher M."/>
            <person name="Ghai R."/>
            <person name="Kavagutti S V."/>
        </authorList>
    </citation>
    <scope>NUCLEOTIDE SEQUENCE</scope>
</reference>
<dbReference type="PANTHER" id="PTHR42695:SF5">
    <property type="entry name" value="GLUTAMINE AMIDOTRANSFERASE YLR126C-RELATED"/>
    <property type="match status" value="1"/>
</dbReference>
<gene>
    <name evidence="2" type="ORF">UFOPK2399_01588</name>
</gene>
<dbReference type="EMBL" id="CAEZXP010000005">
    <property type="protein sequence ID" value="CAB4704645.1"/>
    <property type="molecule type" value="Genomic_DNA"/>
</dbReference>
<dbReference type="PANTHER" id="PTHR42695">
    <property type="entry name" value="GLUTAMINE AMIDOTRANSFERASE YLR126C-RELATED"/>
    <property type="match status" value="1"/>
</dbReference>
<accession>A0A6J6Q630</accession>
<proteinExistence type="predicted"/>
<dbReference type="InterPro" id="IPR029062">
    <property type="entry name" value="Class_I_gatase-like"/>
</dbReference>
<dbReference type="PROSITE" id="PS51273">
    <property type="entry name" value="GATASE_TYPE_1"/>
    <property type="match status" value="1"/>
</dbReference>